<evidence type="ECO:0000313" key="5">
    <source>
        <dbReference type="Proteomes" id="UP000569951"/>
    </source>
</evidence>
<dbReference type="PANTHER" id="PTHR11851">
    <property type="entry name" value="METALLOPROTEASE"/>
    <property type="match status" value="1"/>
</dbReference>
<proteinExistence type="inferred from homology"/>
<dbReference type="InterPro" id="IPR050361">
    <property type="entry name" value="MPP/UQCRC_Complex"/>
</dbReference>
<dbReference type="Pfam" id="PF05193">
    <property type="entry name" value="Peptidase_M16_C"/>
    <property type="match status" value="1"/>
</dbReference>
<evidence type="ECO:0000256" key="1">
    <source>
        <dbReference type="ARBA" id="ARBA00007261"/>
    </source>
</evidence>
<protein>
    <submittedName>
        <fullName evidence="4">Putative Zn-dependent peptidase</fullName>
    </submittedName>
</protein>
<dbReference type="PANTHER" id="PTHR11851:SF49">
    <property type="entry name" value="MITOCHONDRIAL-PROCESSING PEPTIDASE SUBUNIT ALPHA"/>
    <property type="match status" value="1"/>
</dbReference>
<reference evidence="4 5" key="1">
    <citation type="submission" date="2020-08" db="EMBL/GenBank/DDBJ databases">
        <title>Genomic Encyclopedia of Type Strains, Phase IV (KMG-IV): sequencing the most valuable type-strain genomes for metagenomic binning, comparative biology and taxonomic classification.</title>
        <authorList>
            <person name="Goeker M."/>
        </authorList>
    </citation>
    <scope>NUCLEOTIDE SEQUENCE [LARGE SCALE GENOMIC DNA]</scope>
    <source>
        <strain evidence="4 5">DSM 21458</strain>
    </source>
</reference>
<gene>
    <name evidence="4" type="ORF">HNR42_002185</name>
</gene>
<feature type="domain" description="Peptidase M16 N-terminal" evidence="2">
    <location>
        <begin position="23"/>
        <end position="170"/>
    </location>
</feature>
<sequence>MLKQETVFHRETLDNGLTVIGEVLPEARSVAVGYFVRTGARDERVTEPGAPDNESGLSHFLEHMLFKGNDTLSAFDINRRFDELGANYNAFTSEEVTVYHGAVLAHSAFELLELFSQMMRPALREEDFRIEQQVILEEIEMYRDNPQARLFDEARPAYYGTHPLGHSVLGSSASVRGLTPQVMRDYWHRRYAPDNLTLAVSGRFDWNELLRWARTLTQDWVPAGQAGRAYPEFRPQPRRHLLEDDSLNRASVALMMPGLPASSALRDAANVLAEAIGGENGRLYWALMDEGLADAAQLGHVDEDGLGHFEGFLSSDPERAQENLEVFLQVLREVQDQGLTESEVARARRKLAVGSALRAETPYNRLFSLGIEWLYTGRYVSPQEAVARVNAVTVQDVQRILEGRPFDTVSITALGPAGTLTF</sequence>
<dbReference type="AlphaFoldDB" id="A0A841I2V9"/>
<dbReference type="InterPro" id="IPR011765">
    <property type="entry name" value="Pept_M16_N"/>
</dbReference>
<dbReference type="Gene3D" id="3.30.830.10">
    <property type="entry name" value="Metalloenzyme, LuxS/M16 peptidase-like"/>
    <property type="match status" value="2"/>
</dbReference>
<dbReference type="EMBL" id="JACHHG010000007">
    <property type="protein sequence ID" value="MBB6098750.1"/>
    <property type="molecule type" value="Genomic_DNA"/>
</dbReference>
<evidence type="ECO:0000259" key="3">
    <source>
        <dbReference type="Pfam" id="PF05193"/>
    </source>
</evidence>
<comment type="similarity">
    <text evidence="1">Belongs to the peptidase M16 family.</text>
</comment>
<evidence type="ECO:0000313" key="4">
    <source>
        <dbReference type="EMBL" id="MBB6098750.1"/>
    </source>
</evidence>
<dbReference type="Proteomes" id="UP000569951">
    <property type="component" value="Unassembled WGS sequence"/>
</dbReference>
<dbReference type="Pfam" id="PF00675">
    <property type="entry name" value="Peptidase_M16"/>
    <property type="match status" value="1"/>
</dbReference>
<evidence type="ECO:0000259" key="2">
    <source>
        <dbReference type="Pfam" id="PF00675"/>
    </source>
</evidence>
<dbReference type="GO" id="GO:0046872">
    <property type="term" value="F:metal ion binding"/>
    <property type="evidence" value="ECO:0007669"/>
    <property type="project" value="InterPro"/>
</dbReference>
<organism evidence="4 5">
    <name type="scientific">Deinobacterium chartae</name>
    <dbReference type="NCBI Taxonomy" id="521158"/>
    <lineage>
        <taxon>Bacteria</taxon>
        <taxon>Thermotogati</taxon>
        <taxon>Deinococcota</taxon>
        <taxon>Deinococci</taxon>
        <taxon>Deinococcales</taxon>
        <taxon>Deinococcaceae</taxon>
        <taxon>Deinobacterium</taxon>
    </lineage>
</organism>
<dbReference type="SUPFAM" id="SSF63411">
    <property type="entry name" value="LuxS/MPP-like metallohydrolase"/>
    <property type="match status" value="2"/>
</dbReference>
<comment type="caution">
    <text evidence="4">The sequence shown here is derived from an EMBL/GenBank/DDBJ whole genome shotgun (WGS) entry which is preliminary data.</text>
</comment>
<feature type="domain" description="Peptidase M16 C-terminal" evidence="3">
    <location>
        <begin position="178"/>
        <end position="351"/>
    </location>
</feature>
<accession>A0A841I2V9</accession>
<dbReference type="InterPro" id="IPR011249">
    <property type="entry name" value="Metalloenz_LuxS/M16"/>
</dbReference>
<dbReference type="InterPro" id="IPR007863">
    <property type="entry name" value="Peptidase_M16_C"/>
</dbReference>
<keyword evidence="5" id="KW-1185">Reference proteome</keyword>
<dbReference type="RefSeq" id="WP_183987464.1">
    <property type="nucleotide sequence ID" value="NZ_JACHHG010000007.1"/>
</dbReference>
<name>A0A841I2V9_9DEIO</name>